<dbReference type="PANTHER" id="PTHR45856">
    <property type="entry name" value="ALPHA/BETA-HYDROLASES SUPERFAMILY PROTEIN"/>
    <property type="match status" value="1"/>
</dbReference>
<sequence length="416" mass="45973">MSTQTLAAIQAKRLAFLKASRPFDIPTEKPLVTIEAAEGDDGEKGGLPPPATEAYVAEITALWKDSEKYVAPAREKLSRGQNSSEATPDWGVVLHELFVAWIVNLGRDPLVGEARKAAKAGDTKGAAILLDQSQELIYKAAENLGLEWIPFIDLALTGFDPEEPEEKQESGPFGGVFINRGEFPFMILAFKGTTYQKEVNTDKGFYTVKPREGVLYDEGVHRGMYQGMFERFPGYENIGDAFDIIFENLELVAGDIQSTKKVPVPLYVTGHSLGAGYGDLAYIQLTSRLATESTSYKLLDLHIYGAPRTGLNALAVKVKQVLEDTERHLWRITRVNDIVPTLPSLVPVDGKVVTYKHFDGGYRLTPGPYATAPFVNARRSEIDGTIYNDPLPSLKWHWPEMYYEAVRKVLDSAAAA</sequence>
<comment type="similarity">
    <text evidence="2">Belongs to the AB hydrolase superfamily. Lipase family. Class 3 subfamily.</text>
</comment>
<keyword evidence="1" id="KW-1015">Disulfide bond</keyword>
<accession>A0A165Z709</accession>
<dbReference type="PANTHER" id="PTHR45856:SF24">
    <property type="entry name" value="FUNGAL LIPASE-LIKE DOMAIN-CONTAINING PROTEIN"/>
    <property type="match status" value="1"/>
</dbReference>
<dbReference type="Proteomes" id="UP000076532">
    <property type="component" value="Unassembled WGS sequence"/>
</dbReference>
<evidence type="ECO:0000256" key="3">
    <source>
        <dbReference type="ARBA" id="ARBA00047591"/>
    </source>
</evidence>
<evidence type="ECO:0000256" key="1">
    <source>
        <dbReference type="ARBA" id="ARBA00023157"/>
    </source>
</evidence>
<evidence type="ECO:0000313" key="7">
    <source>
        <dbReference type="Proteomes" id="UP000076532"/>
    </source>
</evidence>
<reference evidence="6 7" key="1">
    <citation type="journal article" date="2016" name="Mol. Biol. Evol.">
        <title>Comparative Genomics of Early-Diverging Mushroom-Forming Fungi Provides Insights into the Origins of Lignocellulose Decay Capabilities.</title>
        <authorList>
            <person name="Nagy L.G."/>
            <person name="Riley R."/>
            <person name="Tritt A."/>
            <person name="Adam C."/>
            <person name="Daum C."/>
            <person name="Floudas D."/>
            <person name="Sun H."/>
            <person name="Yadav J.S."/>
            <person name="Pangilinan J."/>
            <person name="Larsson K.H."/>
            <person name="Matsuura K."/>
            <person name="Barry K."/>
            <person name="Labutti K."/>
            <person name="Kuo R."/>
            <person name="Ohm R.A."/>
            <person name="Bhattacharya S.S."/>
            <person name="Shirouzu T."/>
            <person name="Yoshinaga Y."/>
            <person name="Martin F.M."/>
            <person name="Grigoriev I.V."/>
            <person name="Hibbett D.S."/>
        </authorList>
    </citation>
    <scope>NUCLEOTIDE SEQUENCE [LARGE SCALE GENOMIC DNA]</scope>
    <source>
        <strain evidence="6 7">CBS 109695</strain>
    </source>
</reference>
<organism evidence="6 7">
    <name type="scientific">Athelia psychrophila</name>
    <dbReference type="NCBI Taxonomy" id="1759441"/>
    <lineage>
        <taxon>Eukaryota</taxon>
        <taxon>Fungi</taxon>
        <taxon>Dikarya</taxon>
        <taxon>Basidiomycota</taxon>
        <taxon>Agaricomycotina</taxon>
        <taxon>Agaricomycetes</taxon>
        <taxon>Agaricomycetidae</taxon>
        <taxon>Atheliales</taxon>
        <taxon>Atheliaceae</taxon>
        <taxon>Athelia</taxon>
    </lineage>
</organism>
<comment type="catalytic activity">
    <reaction evidence="3">
        <text>a diacylglycerol + H2O = a monoacylglycerol + a fatty acid + H(+)</text>
        <dbReference type="Rhea" id="RHEA:32731"/>
        <dbReference type="ChEBI" id="CHEBI:15377"/>
        <dbReference type="ChEBI" id="CHEBI:15378"/>
        <dbReference type="ChEBI" id="CHEBI:17408"/>
        <dbReference type="ChEBI" id="CHEBI:18035"/>
        <dbReference type="ChEBI" id="CHEBI:28868"/>
    </reaction>
</comment>
<dbReference type="Gene3D" id="3.40.50.1820">
    <property type="entry name" value="alpha/beta hydrolase"/>
    <property type="match status" value="1"/>
</dbReference>
<feature type="domain" description="Fungal lipase-type" evidence="5">
    <location>
        <begin position="188"/>
        <end position="344"/>
    </location>
</feature>
<dbReference type="SUPFAM" id="SSF53474">
    <property type="entry name" value="alpha/beta-Hydrolases"/>
    <property type="match status" value="1"/>
</dbReference>
<comment type="catalytic activity">
    <reaction evidence="4">
        <text>a monoacylglycerol + H2O = glycerol + a fatty acid + H(+)</text>
        <dbReference type="Rhea" id="RHEA:15245"/>
        <dbReference type="ChEBI" id="CHEBI:15377"/>
        <dbReference type="ChEBI" id="CHEBI:15378"/>
        <dbReference type="ChEBI" id="CHEBI:17408"/>
        <dbReference type="ChEBI" id="CHEBI:17754"/>
        <dbReference type="ChEBI" id="CHEBI:28868"/>
    </reaction>
</comment>
<dbReference type="CDD" id="cd00519">
    <property type="entry name" value="Lipase_3"/>
    <property type="match status" value="1"/>
</dbReference>
<keyword evidence="7" id="KW-1185">Reference proteome</keyword>
<dbReference type="InterPro" id="IPR029058">
    <property type="entry name" value="AB_hydrolase_fold"/>
</dbReference>
<dbReference type="STRING" id="436010.A0A165Z709"/>
<dbReference type="InterPro" id="IPR002921">
    <property type="entry name" value="Fungal_lipase-type"/>
</dbReference>
<evidence type="ECO:0000256" key="2">
    <source>
        <dbReference type="ARBA" id="ARBA00043996"/>
    </source>
</evidence>
<name>A0A165Z709_9AGAM</name>
<protein>
    <submittedName>
        <fullName evidence="6">Alpha/beta-hydrolase</fullName>
    </submittedName>
</protein>
<dbReference type="AlphaFoldDB" id="A0A165Z709"/>
<dbReference type="GO" id="GO:0006629">
    <property type="term" value="P:lipid metabolic process"/>
    <property type="evidence" value="ECO:0007669"/>
    <property type="project" value="InterPro"/>
</dbReference>
<evidence type="ECO:0000259" key="5">
    <source>
        <dbReference type="Pfam" id="PF01764"/>
    </source>
</evidence>
<dbReference type="EMBL" id="KV417683">
    <property type="protein sequence ID" value="KZP10285.1"/>
    <property type="molecule type" value="Genomic_DNA"/>
</dbReference>
<evidence type="ECO:0000256" key="4">
    <source>
        <dbReference type="ARBA" id="ARBA00048461"/>
    </source>
</evidence>
<dbReference type="Pfam" id="PF01764">
    <property type="entry name" value="Lipase_3"/>
    <property type="match status" value="1"/>
</dbReference>
<dbReference type="InterPro" id="IPR051218">
    <property type="entry name" value="Sec_MonoDiacylglyc_Lipase"/>
</dbReference>
<gene>
    <name evidence="6" type="ORF">FIBSPDRAFT_938134</name>
</gene>
<evidence type="ECO:0000313" key="6">
    <source>
        <dbReference type="EMBL" id="KZP10285.1"/>
    </source>
</evidence>
<dbReference type="OrthoDB" id="426718at2759"/>
<proteinExistence type="inferred from homology"/>